<proteinExistence type="predicted"/>
<protein>
    <submittedName>
        <fullName evidence="2">Uncharacterized protein</fullName>
    </submittedName>
</protein>
<feature type="transmembrane region" description="Helical" evidence="1">
    <location>
        <begin position="69"/>
        <end position="95"/>
    </location>
</feature>
<gene>
    <name evidence="2" type="ORF">AFUS01_LOCUS25754</name>
</gene>
<evidence type="ECO:0000313" key="3">
    <source>
        <dbReference type="Proteomes" id="UP000708208"/>
    </source>
</evidence>
<keyword evidence="1" id="KW-0472">Membrane</keyword>
<evidence type="ECO:0000313" key="2">
    <source>
        <dbReference type="EMBL" id="CAG7815049.1"/>
    </source>
</evidence>
<sequence length="144" mass="15783">MEEKQICCCGSSGWTRVIGWFQIIGAVMAIILLVILLVGSTVLRASVDSARDPKTNQPLSPEEMRTMKAALTGAIVGGIVLLILATFSFIMAIVLLRGSYNRNPRQIHAWMVYTVICLILSPLEQFFYEGAVINKPCALILNAI</sequence>
<evidence type="ECO:0000256" key="1">
    <source>
        <dbReference type="SAM" id="Phobius"/>
    </source>
</evidence>
<name>A0A8J2KL55_9HEXA</name>
<dbReference type="EMBL" id="CAJVCH010334276">
    <property type="protein sequence ID" value="CAG7815049.1"/>
    <property type="molecule type" value="Genomic_DNA"/>
</dbReference>
<dbReference type="AlphaFoldDB" id="A0A8J2KL55"/>
<feature type="transmembrane region" description="Helical" evidence="1">
    <location>
        <begin position="20"/>
        <end position="43"/>
    </location>
</feature>
<keyword evidence="1" id="KW-1133">Transmembrane helix</keyword>
<reference evidence="2" key="1">
    <citation type="submission" date="2021-06" db="EMBL/GenBank/DDBJ databases">
        <authorList>
            <person name="Hodson N. C."/>
            <person name="Mongue J. A."/>
            <person name="Jaron S. K."/>
        </authorList>
    </citation>
    <scope>NUCLEOTIDE SEQUENCE</scope>
</reference>
<keyword evidence="1" id="KW-0812">Transmembrane</keyword>
<dbReference type="Proteomes" id="UP000708208">
    <property type="component" value="Unassembled WGS sequence"/>
</dbReference>
<accession>A0A8J2KL55</accession>
<keyword evidence="3" id="KW-1185">Reference proteome</keyword>
<comment type="caution">
    <text evidence="2">The sequence shown here is derived from an EMBL/GenBank/DDBJ whole genome shotgun (WGS) entry which is preliminary data.</text>
</comment>
<feature type="transmembrane region" description="Helical" evidence="1">
    <location>
        <begin position="107"/>
        <end position="128"/>
    </location>
</feature>
<organism evidence="2 3">
    <name type="scientific">Allacma fusca</name>
    <dbReference type="NCBI Taxonomy" id="39272"/>
    <lineage>
        <taxon>Eukaryota</taxon>
        <taxon>Metazoa</taxon>
        <taxon>Ecdysozoa</taxon>
        <taxon>Arthropoda</taxon>
        <taxon>Hexapoda</taxon>
        <taxon>Collembola</taxon>
        <taxon>Symphypleona</taxon>
        <taxon>Sminthuridae</taxon>
        <taxon>Allacma</taxon>
    </lineage>
</organism>